<dbReference type="Gene3D" id="1.20.120.1760">
    <property type="match status" value="1"/>
</dbReference>
<keyword evidence="1 2" id="KW-0808">Transferase</keyword>
<dbReference type="AlphaFoldDB" id="Q11M97"/>
<feature type="transmembrane region" description="Helical" evidence="3">
    <location>
        <begin position="133"/>
        <end position="152"/>
    </location>
</feature>
<feature type="transmembrane region" description="Helical" evidence="3">
    <location>
        <begin position="94"/>
        <end position="117"/>
    </location>
</feature>
<evidence type="ECO:0000256" key="3">
    <source>
        <dbReference type="SAM" id="Phobius"/>
    </source>
</evidence>
<sequence length="186" mass="19862">MLAERLVKAGISSDTVTIAGFLLGLMAGAAIIAGWFLAAIILILLSRLADGLDGAVARLTNSSDFGGYLDIVLDFAFYGVIPLAFVLHNPVDNGLAGAVLLFSFYVNGASFLAYAVIAEKRRLATTIRGEKSFFFTTGLAEAGETLIIFLLFCLFPDWFATLAYLFAALTLYTAISRIVLAAGVFR</sequence>
<evidence type="ECO:0000256" key="2">
    <source>
        <dbReference type="RuleBase" id="RU003750"/>
    </source>
</evidence>
<feature type="transmembrane region" description="Helical" evidence="3">
    <location>
        <begin position="158"/>
        <end position="185"/>
    </location>
</feature>
<dbReference type="KEGG" id="mes:Meso_0073"/>
<accession>Q11M97</accession>
<comment type="similarity">
    <text evidence="2">Belongs to the CDP-alcohol phosphatidyltransferase class-I family.</text>
</comment>
<dbReference type="HOGENOM" id="CLU_080384_2_0_5"/>
<dbReference type="InterPro" id="IPR048254">
    <property type="entry name" value="CDP_ALCOHOL_P_TRANSF_CS"/>
</dbReference>
<dbReference type="STRING" id="266779.Meso_0073"/>
<evidence type="ECO:0000313" key="4">
    <source>
        <dbReference type="EMBL" id="ABG61478.1"/>
    </source>
</evidence>
<keyword evidence="3" id="KW-0472">Membrane</keyword>
<dbReference type="GO" id="GO:0016020">
    <property type="term" value="C:membrane"/>
    <property type="evidence" value="ECO:0007669"/>
    <property type="project" value="InterPro"/>
</dbReference>
<dbReference type="InterPro" id="IPR000462">
    <property type="entry name" value="CDP-OH_P_trans"/>
</dbReference>
<dbReference type="GO" id="GO:0016780">
    <property type="term" value="F:phosphotransferase activity, for other substituted phosphate groups"/>
    <property type="evidence" value="ECO:0007669"/>
    <property type="project" value="InterPro"/>
</dbReference>
<name>Q11M97_CHESB</name>
<keyword evidence="3" id="KW-0812">Transmembrane</keyword>
<protein>
    <submittedName>
        <fullName evidence="4">CDP-alcohol phosphatidyltransferase</fullName>
    </submittedName>
</protein>
<proteinExistence type="inferred from homology"/>
<dbReference type="PROSITE" id="PS00379">
    <property type="entry name" value="CDP_ALCOHOL_P_TRANSF"/>
    <property type="match status" value="1"/>
</dbReference>
<dbReference type="EMBL" id="CP000390">
    <property type="protein sequence ID" value="ABG61478.1"/>
    <property type="molecule type" value="Genomic_DNA"/>
</dbReference>
<keyword evidence="3" id="KW-1133">Transmembrane helix</keyword>
<dbReference type="GO" id="GO:0008654">
    <property type="term" value="P:phospholipid biosynthetic process"/>
    <property type="evidence" value="ECO:0007669"/>
    <property type="project" value="InterPro"/>
</dbReference>
<dbReference type="eggNOG" id="COG0558">
    <property type="taxonomic scope" value="Bacteria"/>
</dbReference>
<reference evidence="4" key="1">
    <citation type="submission" date="2006-06" db="EMBL/GenBank/DDBJ databases">
        <title>Complete sequence of chromosome of Chelativorans sp. BNC1.</title>
        <authorList>
            <consortium name="US DOE Joint Genome Institute"/>
            <person name="Copeland A."/>
            <person name="Lucas S."/>
            <person name="Lapidus A."/>
            <person name="Barry K."/>
            <person name="Detter J.C."/>
            <person name="Glavina del Rio T."/>
            <person name="Hammon N."/>
            <person name="Israni S."/>
            <person name="Dalin E."/>
            <person name="Tice H."/>
            <person name="Pitluck S."/>
            <person name="Chertkov O."/>
            <person name="Brettin T."/>
            <person name="Bruce D."/>
            <person name="Han C."/>
            <person name="Tapia R."/>
            <person name="Gilna P."/>
            <person name="Schmutz J."/>
            <person name="Larimer F."/>
            <person name="Land M."/>
            <person name="Hauser L."/>
            <person name="Kyrpides N."/>
            <person name="Mikhailova N."/>
            <person name="Richardson P."/>
        </authorList>
    </citation>
    <scope>NUCLEOTIDE SEQUENCE</scope>
    <source>
        <strain evidence="4">BNC1</strain>
    </source>
</reference>
<feature type="transmembrane region" description="Helical" evidence="3">
    <location>
        <begin position="20"/>
        <end position="45"/>
    </location>
</feature>
<evidence type="ECO:0000256" key="1">
    <source>
        <dbReference type="ARBA" id="ARBA00022679"/>
    </source>
</evidence>
<dbReference type="InterPro" id="IPR043130">
    <property type="entry name" value="CDP-OH_PTrfase_TM_dom"/>
</dbReference>
<organism evidence="4">
    <name type="scientific">Chelativorans sp. (strain BNC1)</name>
    <dbReference type="NCBI Taxonomy" id="266779"/>
    <lineage>
        <taxon>Bacteria</taxon>
        <taxon>Pseudomonadati</taxon>
        <taxon>Pseudomonadota</taxon>
        <taxon>Alphaproteobacteria</taxon>
        <taxon>Hyphomicrobiales</taxon>
        <taxon>Phyllobacteriaceae</taxon>
        <taxon>Chelativorans</taxon>
    </lineage>
</organism>
<dbReference type="Pfam" id="PF01066">
    <property type="entry name" value="CDP-OH_P_transf"/>
    <property type="match status" value="1"/>
</dbReference>
<gene>
    <name evidence="4" type="ordered locus">Meso_0073</name>
</gene>
<feature type="transmembrane region" description="Helical" evidence="3">
    <location>
        <begin position="65"/>
        <end position="88"/>
    </location>
</feature>